<dbReference type="SUPFAM" id="SSF56784">
    <property type="entry name" value="HAD-like"/>
    <property type="match status" value="1"/>
</dbReference>
<protein>
    <submittedName>
        <fullName evidence="1">FMN phosphatase YigB (HAD superfamily)</fullName>
    </submittedName>
</protein>
<reference evidence="1 2" key="1">
    <citation type="submission" date="2020-03" db="EMBL/GenBank/DDBJ databases">
        <title>Genomic Encyclopedia of Type Strains, Phase IV (KMG-IV): sequencing the most valuable type-strain genomes for metagenomic binning, comparative biology and taxonomic classification.</title>
        <authorList>
            <person name="Goeker M."/>
        </authorList>
    </citation>
    <scope>NUCLEOTIDE SEQUENCE [LARGE SCALE GENOMIC DNA]</scope>
    <source>
        <strain evidence="1 2">DSM 7225</strain>
    </source>
</reference>
<sequence>MTDFILPHALPSALDGRANVKLLSLDCFDTLLWRDSHAPVDIFGALPGMTVLQRQWAETRARTAVMMQHRHKEVSIEQIYREMYPNARKAEIAAAVAHELDAEARHCFAFQPTVALIREAKRRGIGVIIVSDTYLDQKQLRELIARAAGAEVANMIERIFCSSTYHKSKTDGLYADVLKALKVRPETILHIGDNPVADIAGVAPYGVQTLHLKQFAEATEQRLRQESSISAMLHPLLSGTIAAQQPHRAALAVGEPRIEDPAESLGFSVMGPVFHAYERWLQQEAAALQAERGGTVHWLFMMRDGLLPMRVHQVAQPDSPAHAVEISRFTAIASSLTTPEAIERYVQFDIGSDVRKIAQQLLLPQHETRALLKNLPEDRGRIPAFVAEIRKPQRVKQIIKAGQGFADRLIAHVRSAVDPAPGDTLMLVDLGYNGSVQNEVDGLLRDRFQVHVAGRYLLLREQFRTGCDKKGLIGEDDYDCHTLEAIATNVAVLEQICTAAQGSTVDFQADGTPIRAANSIKGRQSATRERIQEGTLRFEREQAAARLRGTAIDEMPLWRHAAAAVLGRLMYLPMAHELAVLAEFEHDINEGVSDTVALFDPAIARHGLHQRGLFYMKGSERMYLPAELHGEGLPVKLALLAQKRFGLPLKYADFVDSTISVPVIVADGTNVSTGNVTATPTHNGYYLAPIPIGDCRFSVGVQFGQLFDWVQVESAVFMPVERFLSDMQRPGLDEIEAAPSLEGIQQVAPNLFHCADEFGFMMVPPPPRADDRPMMLALVFRPIANREIAPVETVRQPSPVHAPGVR</sequence>
<dbReference type="Proteomes" id="UP000531251">
    <property type="component" value="Unassembled WGS sequence"/>
</dbReference>
<proteinExistence type="predicted"/>
<gene>
    <name evidence="1" type="ORF">GGR89_001991</name>
</gene>
<dbReference type="CDD" id="cd01427">
    <property type="entry name" value="HAD_like"/>
    <property type="match status" value="1"/>
</dbReference>
<dbReference type="AlphaFoldDB" id="A0A7X5XYG5"/>
<accession>A0A7X5XYG5</accession>
<dbReference type="EMBL" id="JAATJB010000005">
    <property type="protein sequence ID" value="NJB97676.1"/>
    <property type="molecule type" value="Genomic_DNA"/>
</dbReference>
<keyword evidence="2" id="KW-1185">Reference proteome</keyword>
<organism evidence="1 2">
    <name type="scientific">Sphingomonas trueperi</name>
    <dbReference type="NCBI Taxonomy" id="53317"/>
    <lineage>
        <taxon>Bacteria</taxon>
        <taxon>Pseudomonadati</taxon>
        <taxon>Pseudomonadota</taxon>
        <taxon>Alphaproteobacteria</taxon>
        <taxon>Sphingomonadales</taxon>
        <taxon>Sphingomonadaceae</taxon>
        <taxon>Sphingomonas</taxon>
    </lineage>
</organism>
<dbReference type="RefSeq" id="WP_125971915.1">
    <property type="nucleotide sequence ID" value="NZ_BAAADY010000006.1"/>
</dbReference>
<dbReference type="InterPro" id="IPR023214">
    <property type="entry name" value="HAD_sf"/>
</dbReference>
<evidence type="ECO:0000313" key="2">
    <source>
        <dbReference type="Proteomes" id="UP000531251"/>
    </source>
</evidence>
<name>A0A7X5XYG5_9SPHN</name>
<comment type="caution">
    <text evidence="1">The sequence shown here is derived from an EMBL/GenBank/DDBJ whole genome shotgun (WGS) entry which is preliminary data.</text>
</comment>
<dbReference type="Gene3D" id="3.40.50.1000">
    <property type="entry name" value="HAD superfamily/HAD-like"/>
    <property type="match status" value="1"/>
</dbReference>
<dbReference type="Pfam" id="PF00702">
    <property type="entry name" value="Hydrolase"/>
    <property type="match status" value="1"/>
</dbReference>
<dbReference type="InterPro" id="IPR036412">
    <property type="entry name" value="HAD-like_sf"/>
</dbReference>
<evidence type="ECO:0000313" key="1">
    <source>
        <dbReference type="EMBL" id="NJB97676.1"/>
    </source>
</evidence>